<feature type="transmembrane region" description="Helical" evidence="1">
    <location>
        <begin position="170"/>
        <end position="189"/>
    </location>
</feature>
<proteinExistence type="predicted"/>
<dbReference type="InterPro" id="IPR006175">
    <property type="entry name" value="YjgF/YER057c/UK114"/>
</dbReference>
<dbReference type="EMBL" id="JAPDRN010000162">
    <property type="protein sequence ID" value="KAJ9617453.1"/>
    <property type="molecule type" value="Genomic_DNA"/>
</dbReference>
<dbReference type="InterPro" id="IPR035959">
    <property type="entry name" value="RutC-like_sf"/>
</dbReference>
<dbReference type="AlphaFoldDB" id="A0AA39CRP7"/>
<dbReference type="PANTHER" id="PTHR11803">
    <property type="entry name" value="2-IMINOBUTANOATE/2-IMINOPROPANOATE DEAMINASE RIDA"/>
    <property type="match status" value="1"/>
</dbReference>
<keyword evidence="1" id="KW-0472">Membrane</keyword>
<comment type="caution">
    <text evidence="2">The sequence shown here is derived from an EMBL/GenBank/DDBJ whole genome shotgun (WGS) entry which is preliminary data.</text>
</comment>
<organism evidence="2">
    <name type="scientific">Knufia peltigerae</name>
    <dbReference type="NCBI Taxonomy" id="1002370"/>
    <lineage>
        <taxon>Eukaryota</taxon>
        <taxon>Fungi</taxon>
        <taxon>Dikarya</taxon>
        <taxon>Ascomycota</taxon>
        <taxon>Pezizomycotina</taxon>
        <taxon>Eurotiomycetes</taxon>
        <taxon>Chaetothyriomycetidae</taxon>
        <taxon>Chaetothyriales</taxon>
        <taxon>Trichomeriaceae</taxon>
        <taxon>Knufia</taxon>
    </lineage>
</organism>
<dbReference type="SUPFAM" id="SSF55298">
    <property type="entry name" value="YjgF-like"/>
    <property type="match status" value="1"/>
</dbReference>
<dbReference type="GO" id="GO:0005829">
    <property type="term" value="C:cytosol"/>
    <property type="evidence" value="ECO:0007669"/>
    <property type="project" value="TreeGrafter"/>
</dbReference>
<dbReference type="InterPro" id="IPR038743">
    <property type="entry name" value="YjgH-like"/>
</dbReference>
<dbReference type="GO" id="GO:0019239">
    <property type="term" value="F:deaminase activity"/>
    <property type="evidence" value="ECO:0007669"/>
    <property type="project" value="TreeGrafter"/>
</dbReference>
<dbReference type="Pfam" id="PF01042">
    <property type="entry name" value="Ribonuc_L-PSP"/>
    <property type="match status" value="1"/>
</dbReference>
<accession>A0AA39CRP7</accession>
<reference evidence="2" key="1">
    <citation type="submission" date="2022-10" db="EMBL/GenBank/DDBJ databases">
        <title>Culturing micro-colonial fungi from biological soil crusts in the Mojave desert and describing Neophaeococcomyces mojavensis, and introducing the new genera and species Taxawa tesnikishii.</title>
        <authorList>
            <person name="Kurbessoian T."/>
            <person name="Stajich J.E."/>
        </authorList>
    </citation>
    <scope>NUCLEOTIDE SEQUENCE</scope>
    <source>
        <strain evidence="2">TK_35</strain>
    </source>
</reference>
<dbReference type="CDD" id="cd02198">
    <property type="entry name" value="YjgH_like"/>
    <property type="match status" value="1"/>
</dbReference>
<evidence type="ECO:0008006" key="3">
    <source>
        <dbReference type="Google" id="ProtNLM"/>
    </source>
</evidence>
<protein>
    <recommendedName>
        <fullName evidence="3">Enamine deaminase RidA (YjgF/YER057c/UK114 family)</fullName>
    </recommendedName>
</protein>
<name>A0AA39CRP7_9EURO</name>
<sequence length="273" mass="29677">MRIIAVYPDSGCGEDGLLPSGIRLMSHRDVVFPAGRQALYERNRYSPAIRSNGFLFVSGQVGSREDGSPEPDFEAQVRLAFENLNAVLAAAGCTFDDVIDVTVFMVDPETNFEKAWAIVPEYWGEAPHPTLTGIGVTWLYGFQFEIKVIAKLRADRLPSMRRIARHLRSYLLMLLMAAFVVVPVADVLACAVEPHDSTAVHVESAAEDADGDTDNDGKHAAACSHNHCHHSNLSLPASTFAAFGTPQPARWTNAGDAATYAVAQDELARPPRA</sequence>
<gene>
    <name evidence="2" type="ORF">H2204_013808</name>
</gene>
<evidence type="ECO:0000313" key="2">
    <source>
        <dbReference type="EMBL" id="KAJ9617453.1"/>
    </source>
</evidence>
<dbReference type="PANTHER" id="PTHR11803:SF44">
    <property type="entry name" value="RUTC FAMILY PROTEIN YJGH"/>
    <property type="match status" value="1"/>
</dbReference>
<evidence type="ECO:0000256" key="1">
    <source>
        <dbReference type="SAM" id="Phobius"/>
    </source>
</evidence>
<keyword evidence="1" id="KW-0812">Transmembrane</keyword>
<dbReference type="Gene3D" id="3.30.1330.40">
    <property type="entry name" value="RutC-like"/>
    <property type="match status" value="1"/>
</dbReference>
<keyword evidence="1" id="KW-1133">Transmembrane helix</keyword>